<evidence type="ECO:0000256" key="1">
    <source>
        <dbReference type="ARBA" id="ARBA00009670"/>
    </source>
</evidence>
<keyword evidence="3" id="KW-0418">Kinase</keyword>
<dbReference type="InterPro" id="IPR034646">
    <property type="entry name" value="ADCK3_dom"/>
</dbReference>
<dbReference type="PANTHER" id="PTHR10566:SF113">
    <property type="entry name" value="PROTEIN ACTIVITY OF BC1 COMPLEX KINASE 7, CHLOROPLASTIC"/>
    <property type="match status" value="1"/>
</dbReference>
<proteinExistence type="inferred from homology"/>
<dbReference type="InterPro" id="IPR004147">
    <property type="entry name" value="ABC1_dom"/>
</dbReference>
<dbReference type="InterPro" id="IPR011009">
    <property type="entry name" value="Kinase-like_dom_sf"/>
</dbReference>
<dbReference type="SUPFAM" id="SSF56112">
    <property type="entry name" value="Protein kinase-like (PK-like)"/>
    <property type="match status" value="1"/>
</dbReference>
<accession>A0A7D6ZMH8</accession>
<dbReference type="EMBL" id="CP059399">
    <property type="protein sequence ID" value="QLY29285.1"/>
    <property type="molecule type" value="Genomic_DNA"/>
</dbReference>
<keyword evidence="3" id="KW-0808">Transferase</keyword>
<protein>
    <submittedName>
        <fullName evidence="3">AarF/ABC1/UbiB kinase family protein</fullName>
    </submittedName>
</protein>
<dbReference type="KEGG" id="nhu:H0264_28985"/>
<sequence length="470" mass="52095">MAQDIPTSRVRRGTAMGKLVAVQAARGAGVALSTVRDSDEERALRIEQALADAAEDLVTVLGSMKGLAMKAGQLLSTFDVLSVFGTKSLTPQQRDRFQRKLSALYDSAPQVPYARMRAVVEAEYGQPLDQVFAEFDERPIGAASIGQVYRARLADGRAVAVKVQYPGVDVAVRADLKNLALVVRLLRTVMPALSDHALLRELTTHLAAETDYRVEAAQHDSVARMYRGHPFIRVPEVLLELCTRRVLVTELAEGLRFDEIAALPTAERDRVGEILFRFFAGTMLRERRFTGDPHPGNVLLAPDGTVVFLDFGLFKHMDDTAVDFEIACARAAAEFRAGDLRTLLVDYGVLEQDTTASAELCLRLFHEATGWLLTDAEIRIAEDTAATAILAFLDPRRGYFQHLRQQYAPAEHAIARRVEYGTLALLGQLRAGGNWHRIAREWFYGEPSRTELGVLEQQWLTEISQSAYGV</sequence>
<dbReference type="InterPro" id="IPR050154">
    <property type="entry name" value="UbiB_kinase"/>
</dbReference>
<dbReference type="RefSeq" id="WP_181580489.1">
    <property type="nucleotide sequence ID" value="NZ_CP059399.1"/>
</dbReference>
<organism evidence="3 4">
    <name type="scientific">Nocardia huaxiensis</name>
    <dbReference type="NCBI Taxonomy" id="2755382"/>
    <lineage>
        <taxon>Bacteria</taxon>
        <taxon>Bacillati</taxon>
        <taxon>Actinomycetota</taxon>
        <taxon>Actinomycetes</taxon>
        <taxon>Mycobacteriales</taxon>
        <taxon>Nocardiaceae</taxon>
        <taxon>Nocardia</taxon>
    </lineage>
</organism>
<keyword evidence="4" id="KW-1185">Reference proteome</keyword>
<evidence type="ECO:0000259" key="2">
    <source>
        <dbReference type="Pfam" id="PF03109"/>
    </source>
</evidence>
<feature type="domain" description="ABC1 atypical kinase-like" evidence="2">
    <location>
        <begin position="104"/>
        <end position="322"/>
    </location>
</feature>
<dbReference type="Proteomes" id="UP000515512">
    <property type="component" value="Chromosome"/>
</dbReference>
<evidence type="ECO:0000313" key="3">
    <source>
        <dbReference type="EMBL" id="QLY29285.1"/>
    </source>
</evidence>
<dbReference type="Pfam" id="PF03109">
    <property type="entry name" value="ABC1"/>
    <property type="match status" value="1"/>
</dbReference>
<dbReference type="AlphaFoldDB" id="A0A7D6ZMH8"/>
<comment type="similarity">
    <text evidence="1">Belongs to the protein kinase superfamily. ADCK protein kinase family.</text>
</comment>
<dbReference type="GO" id="GO:0016301">
    <property type="term" value="F:kinase activity"/>
    <property type="evidence" value="ECO:0007669"/>
    <property type="project" value="UniProtKB-KW"/>
</dbReference>
<reference evidence="3 4" key="1">
    <citation type="submission" date="2020-07" db="EMBL/GenBank/DDBJ databases">
        <authorList>
            <person name="Zhuang K."/>
            <person name="Ran Y."/>
        </authorList>
    </citation>
    <scope>NUCLEOTIDE SEQUENCE [LARGE SCALE GENOMIC DNA]</scope>
    <source>
        <strain evidence="3 4">WCH-YHL-001</strain>
    </source>
</reference>
<name>A0A7D6ZMH8_9NOCA</name>
<dbReference type="PANTHER" id="PTHR10566">
    <property type="entry name" value="CHAPERONE-ACTIVITY OF BC1 COMPLEX CABC1 -RELATED"/>
    <property type="match status" value="1"/>
</dbReference>
<dbReference type="CDD" id="cd13970">
    <property type="entry name" value="ABC1_ADCK3"/>
    <property type="match status" value="1"/>
</dbReference>
<evidence type="ECO:0000313" key="4">
    <source>
        <dbReference type="Proteomes" id="UP000515512"/>
    </source>
</evidence>
<gene>
    <name evidence="3" type="ORF">H0264_28985</name>
</gene>